<dbReference type="STRING" id="2070753.A0A3A3A5E9"/>
<keyword evidence="3" id="KW-1185">Reference proteome</keyword>
<comment type="caution">
    <text evidence="2">The sequence shown here is derived from an EMBL/GenBank/DDBJ whole genome shotgun (WGS) entry which is preliminary data.</text>
</comment>
<organism evidence="2 3">
    <name type="scientific">Aspergillus sclerotialis</name>
    <dbReference type="NCBI Taxonomy" id="2070753"/>
    <lineage>
        <taxon>Eukaryota</taxon>
        <taxon>Fungi</taxon>
        <taxon>Dikarya</taxon>
        <taxon>Ascomycota</taxon>
        <taxon>Pezizomycotina</taxon>
        <taxon>Eurotiomycetes</taxon>
        <taxon>Eurotiomycetidae</taxon>
        <taxon>Eurotiales</taxon>
        <taxon>Aspergillaceae</taxon>
        <taxon>Aspergillus</taxon>
        <taxon>Aspergillus subgen. Polypaecilum</taxon>
    </lineage>
</organism>
<dbReference type="Proteomes" id="UP000266188">
    <property type="component" value="Unassembled WGS sequence"/>
</dbReference>
<evidence type="ECO:0000313" key="3">
    <source>
        <dbReference type="Proteomes" id="UP000266188"/>
    </source>
</evidence>
<feature type="compositionally biased region" description="Basic and acidic residues" evidence="1">
    <location>
        <begin position="184"/>
        <end position="202"/>
    </location>
</feature>
<accession>A0A3A3A5E9</accession>
<protein>
    <submittedName>
        <fullName evidence="2">Uncharacterized protein</fullName>
    </submittedName>
</protein>
<proteinExistence type="predicted"/>
<dbReference type="AlphaFoldDB" id="A0A3A3A5E9"/>
<name>A0A3A3A5E9_9EURO</name>
<dbReference type="EMBL" id="MVGC01000075">
    <property type="protein sequence ID" value="RJE24581.1"/>
    <property type="molecule type" value="Genomic_DNA"/>
</dbReference>
<feature type="region of interest" description="Disordered" evidence="1">
    <location>
        <begin position="181"/>
        <end position="213"/>
    </location>
</feature>
<sequence>MLQYSSCVPTQDVQADDESRLHRTAVGQLLAFTLQALAAEASSQEWHDTAHGDLSTWELIRHAPPFGTKNSHAADASVVWMCKMNMNVPRTCQSFARKMRVDAGRCDYCKTQRNECLKIPDAAKYNAECALGALKRYHRDGAKLDLGIFQHQLKKADEIMRQLSPAKRSCGSGKVTGKNLAVEIPKKKDDKSGEKTPRKKGVDQSTTNRQPGLRELRERLLGFKVIVVVEYKCLRDQGLERNHSQVVGE</sequence>
<evidence type="ECO:0000256" key="1">
    <source>
        <dbReference type="SAM" id="MobiDB-lite"/>
    </source>
</evidence>
<dbReference type="OrthoDB" id="2156052at2759"/>
<evidence type="ECO:0000313" key="2">
    <source>
        <dbReference type="EMBL" id="RJE24581.1"/>
    </source>
</evidence>
<gene>
    <name evidence="2" type="ORF">PHISCL_03059</name>
</gene>
<reference evidence="3" key="1">
    <citation type="submission" date="2017-02" db="EMBL/GenBank/DDBJ databases">
        <authorList>
            <person name="Tafer H."/>
            <person name="Lopandic K."/>
        </authorList>
    </citation>
    <scope>NUCLEOTIDE SEQUENCE [LARGE SCALE GENOMIC DNA]</scope>
    <source>
        <strain evidence="3">CBS 366.77</strain>
    </source>
</reference>